<keyword evidence="1" id="KW-1133">Transmembrane helix</keyword>
<dbReference type="InterPro" id="IPR021215">
    <property type="entry name" value="DUF2752"/>
</dbReference>
<keyword evidence="3" id="KW-1185">Reference proteome</keyword>
<dbReference type="AlphaFoldDB" id="A0A1T5BCK1"/>
<dbReference type="STRING" id="572036.SAMN05661099_1499"/>
<gene>
    <name evidence="2" type="ORF">SAMN05661099_1499</name>
</gene>
<keyword evidence="1" id="KW-0812">Transmembrane</keyword>
<dbReference type="RefSeq" id="WP_079701968.1">
    <property type="nucleotide sequence ID" value="NZ_FUYR01000001.1"/>
</dbReference>
<sequence length="97" mass="10830">MEWIENNLLRCVFKAITGADCPGCGFQRSLIYLIRGDFLSSFAIYPGLIPILLFGLWTILGTRYPVKNHNLITQGLFFLSVATVFISYILKLLNAGG</sequence>
<evidence type="ECO:0000313" key="3">
    <source>
        <dbReference type="Proteomes" id="UP000189981"/>
    </source>
</evidence>
<feature type="transmembrane region" description="Helical" evidence="1">
    <location>
        <begin position="71"/>
        <end position="90"/>
    </location>
</feature>
<dbReference type="OrthoDB" id="9815897at2"/>
<dbReference type="EMBL" id="FUYR01000001">
    <property type="protein sequence ID" value="SKB45024.1"/>
    <property type="molecule type" value="Genomic_DNA"/>
</dbReference>
<protein>
    <recommendedName>
        <fullName evidence="4">DUF2752 domain-containing protein</fullName>
    </recommendedName>
</protein>
<accession>A0A1T5BCK1</accession>
<proteinExistence type="predicted"/>
<evidence type="ECO:0000313" key="2">
    <source>
        <dbReference type="EMBL" id="SKB45024.1"/>
    </source>
</evidence>
<organism evidence="2 3">
    <name type="scientific">Daejeonella lutea</name>
    <dbReference type="NCBI Taxonomy" id="572036"/>
    <lineage>
        <taxon>Bacteria</taxon>
        <taxon>Pseudomonadati</taxon>
        <taxon>Bacteroidota</taxon>
        <taxon>Sphingobacteriia</taxon>
        <taxon>Sphingobacteriales</taxon>
        <taxon>Sphingobacteriaceae</taxon>
        <taxon>Daejeonella</taxon>
    </lineage>
</organism>
<dbReference type="Proteomes" id="UP000189981">
    <property type="component" value="Unassembled WGS sequence"/>
</dbReference>
<name>A0A1T5BCK1_9SPHI</name>
<feature type="transmembrane region" description="Helical" evidence="1">
    <location>
        <begin position="38"/>
        <end position="59"/>
    </location>
</feature>
<reference evidence="3" key="1">
    <citation type="submission" date="2017-02" db="EMBL/GenBank/DDBJ databases">
        <authorList>
            <person name="Varghese N."/>
            <person name="Submissions S."/>
        </authorList>
    </citation>
    <scope>NUCLEOTIDE SEQUENCE [LARGE SCALE GENOMIC DNA]</scope>
    <source>
        <strain evidence="3">DSM 22385</strain>
    </source>
</reference>
<evidence type="ECO:0008006" key="4">
    <source>
        <dbReference type="Google" id="ProtNLM"/>
    </source>
</evidence>
<evidence type="ECO:0000256" key="1">
    <source>
        <dbReference type="SAM" id="Phobius"/>
    </source>
</evidence>
<dbReference type="Pfam" id="PF10825">
    <property type="entry name" value="DUF2752"/>
    <property type="match status" value="1"/>
</dbReference>
<keyword evidence="1" id="KW-0472">Membrane</keyword>